<dbReference type="Gene3D" id="1.10.1660.10">
    <property type="match status" value="1"/>
</dbReference>
<organism evidence="7 8">
    <name type="scientific">Neobacillus notoginsengisoli</name>
    <dbReference type="NCBI Taxonomy" id="1578198"/>
    <lineage>
        <taxon>Bacteria</taxon>
        <taxon>Bacillati</taxon>
        <taxon>Bacillota</taxon>
        <taxon>Bacilli</taxon>
        <taxon>Bacillales</taxon>
        <taxon>Bacillaceae</taxon>
        <taxon>Neobacillus</taxon>
    </lineage>
</organism>
<feature type="coiled-coil region" evidence="5">
    <location>
        <begin position="76"/>
        <end position="103"/>
    </location>
</feature>
<dbReference type="PROSITE" id="PS50937">
    <property type="entry name" value="HTH_MERR_2"/>
    <property type="match status" value="1"/>
</dbReference>
<evidence type="ECO:0000313" key="7">
    <source>
        <dbReference type="EMBL" id="RHW43518.1"/>
    </source>
</evidence>
<dbReference type="AlphaFoldDB" id="A0A417Z0U4"/>
<gene>
    <name evidence="7" type="ORF">D1B31_02345</name>
</gene>
<feature type="domain" description="HTH merR-type" evidence="6">
    <location>
        <begin position="3"/>
        <end position="72"/>
    </location>
</feature>
<keyword evidence="8" id="KW-1185">Reference proteome</keyword>
<dbReference type="OrthoDB" id="1894615at2"/>
<protein>
    <submittedName>
        <fullName evidence="7">MerR family transcriptional regulator</fullName>
    </submittedName>
</protein>
<evidence type="ECO:0000256" key="5">
    <source>
        <dbReference type="SAM" id="Coils"/>
    </source>
</evidence>
<dbReference type="InterPro" id="IPR000551">
    <property type="entry name" value="MerR-type_HTH_dom"/>
</dbReference>
<dbReference type="PANTHER" id="PTHR30204">
    <property type="entry name" value="REDOX-CYCLING DRUG-SENSING TRANSCRIPTIONAL ACTIVATOR SOXR"/>
    <property type="match status" value="1"/>
</dbReference>
<name>A0A417Z0U4_9BACI</name>
<dbReference type="InterPro" id="IPR009061">
    <property type="entry name" value="DNA-bd_dom_put_sf"/>
</dbReference>
<dbReference type="GO" id="GO:0003700">
    <property type="term" value="F:DNA-binding transcription factor activity"/>
    <property type="evidence" value="ECO:0007669"/>
    <property type="project" value="InterPro"/>
</dbReference>
<keyword evidence="4" id="KW-0804">Transcription</keyword>
<accession>A0A417Z0U4</accession>
<evidence type="ECO:0000256" key="1">
    <source>
        <dbReference type="ARBA" id="ARBA00022491"/>
    </source>
</evidence>
<dbReference type="PROSITE" id="PS00552">
    <property type="entry name" value="HTH_MERR_1"/>
    <property type="match status" value="1"/>
</dbReference>
<dbReference type="Pfam" id="PF13411">
    <property type="entry name" value="MerR_1"/>
    <property type="match status" value="1"/>
</dbReference>
<dbReference type="PANTHER" id="PTHR30204:SF69">
    <property type="entry name" value="MERR-FAMILY TRANSCRIPTIONAL REGULATOR"/>
    <property type="match status" value="1"/>
</dbReference>
<sequence>MSYFSTGEVAKKLNLSLRTLRYYDQIGLVKPVLKEDNGKRYYSPENMLLLEKVLLLKAASLPLKDIKKIISRITIEKTLAIHKEQLENNIKQLQTSLEHTNTLINILKLEGDIQWNQLLPLLLEENQLLMQQRKKKAFEKLFSEEEQTALIEQIPKMEDNPEQVGKWINLIKRVELCLEEGKTPSSRAAQLIAEDALLLSNETFKGNEELANKFWEARKSEETSSDLNLYPINKEVIVFLEEAMANWGRF</sequence>
<dbReference type="GO" id="GO:0003677">
    <property type="term" value="F:DNA binding"/>
    <property type="evidence" value="ECO:0007669"/>
    <property type="project" value="UniProtKB-KW"/>
</dbReference>
<dbReference type="InterPro" id="IPR047057">
    <property type="entry name" value="MerR_fam"/>
</dbReference>
<evidence type="ECO:0000259" key="6">
    <source>
        <dbReference type="PROSITE" id="PS50937"/>
    </source>
</evidence>
<keyword evidence="2" id="KW-0805">Transcription regulation</keyword>
<comment type="caution">
    <text evidence="7">The sequence shown here is derived from an EMBL/GenBank/DDBJ whole genome shotgun (WGS) entry which is preliminary data.</text>
</comment>
<dbReference type="SUPFAM" id="SSF46955">
    <property type="entry name" value="Putative DNA-binding domain"/>
    <property type="match status" value="1"/>
</dbReference>
<evidence type="ECO:0000256" key="4">
    <source>
        <dbReference type="ARBA" id="ARBA00023163"/>
    </source>
</evidence>
<dbReference type="Proteomes" id="UP000284416">
    <property type="component" value="Unassembled WGS sequence"/>
</dbReference>
<keyword evidence="3" id="KW-0238">DNA-binding</keyword>
<dbReference type="SMART" id="SM00422">
    <property type="entry name" value="HTH_MERR"/>
    <property type="match status" value="1"/>
</dbReference>
<evidence type="ECO:0000313" key="8">
    <source>
        <dbReference type="Proteomes" id="UP000284416"/>
    </source>
</evidence>
<keyword evidence="1" id="KW-0678">Repressor</keyword>
<proteinExistence type="predicted"/>
<dbReference type="RefSeq" id="WP_118919125.1">
    <property type="nucleotide sequence ID" value="NZ_QWEG01000001.1"/>
</dbReference>
<keyword evidence="5" id="KW-0175">Coiled coil</keyword>
<dbReference type="EMBL" id="QWEG01000001">
    <property type="protein sequence ID" value="RHW43518.1"/>
    <property type="molecule type" value="Genomic_DNA"/>
</dbReference>
<reference evidence="7 8" key="1">
    <citation type="journal article" date="2017" name="Int. J. Syst. Evol. Microbiol.">
        <title>Bacillus notoginsengisoli sp. nov., a novel bacterium isolated from the rhizosphere of Panax notoginseng.</title>
        <authorList>
            <person name="Zhang M.Y."/>
            <person name="Cheng J."/>
            <person name="Cai Y."/>
            <person name="Zhang T.Y."/>
            <person name="Wu Y.Y."/>
            <person name="Manikprabhu D."/>
            <person name="Li W.J."/>
            <person name="Zhang Y.X."/>
        </authorList>
    </citation>
    <scope>NUCLEOTIDE SEQUENCE [LARGE SCALE GENOMIC DNA]</scope>
    <source>
        <strain evidence="7 8">JCM 30743</strain>
    </source>
</reference>
<evidence type="ECO:0000256" key="2">
    <source>
        <dbReference type="ARBA" id="ARBA00023015"/>
    </source>
</evidence>
<evidence type="ECO:0000256" key="3">
    <source>
        <dbReference type="ARBA" id="ARBA00023125"/>
    </source>
</evidence>